<dbReference type="Proteomes" id="UP001634394">
    <property type="component" value="Unassembled WGS sequence"/>
</dbReference>
<evidence type="ECO:0000256" key="5">
    <source>
        <dbReference type="ARBA" id="ARBA00023136"/>
    </source>
</evidence>
<evidence type="ECO:0000256" key="2">
    <source>
        <dbReference type="ARBA" id="ARBA00007375"/>
    </source>
</evidence>
<comment type="similarity">
    <text evidence="2">Belongs to the TMEM86 family.</text>
</comment>
<proteinExistence type="inferred from homology"/>
<evidence type="ECO:0000256" key="4">
    <source>
        <dbReference type="ARBA" id="ARBA00022989"/>
    </source>
</evidence>
<feature type="transmembrane region" description="Helical" evidence="9">
    <location>
        <begin position="104"/>
        <end position="128"/>
    </location>
</feature>
<dbReference type="EMBL" id="JBJQND010000006">
    <property type="protein sequence ID" value="KAL3874459.1"/>
    <property type="molecule type" value="Genomic_DNA"/>
</dbReference>
<dbReference type="AlphaFoldDB" id="A0ABD3WKF5"/>
<dbReference type="Pfam" id="PF07947">
    <property type="entry name" value="YhhN"/>
    <property type="match status" value="1"/>
</dbReference>
<dbReference type="EC" id="3.3.2.2" evidence="6"/>
<evidence type="ECO:0000256" key="6">
    <source>
        <dbReference type="ARBA" id="ARBA00035673"/>
    </source>
</evidence>
<organism evidence="10 11">
    <name type="scientific">Sinanodonta woodiana</name>
    <name type="common">Chinese pond mussel</name>
    <name type="synonym">Anodonta woodiana</name>
    <dbReference type="NCBI Taxonomy" id="1069815"/>
    <lineage>
        <taxon>Eukaryota</taxon>
        <taxon>Metazoa</taxon>
        <taxon>Spiralia</taxon>
        <taxon>Lophotrochozoa</taxon>
        <taxon>Mollusca</taxon>
        <taxon>Bivalvia</taxon>
        <taxon>Autobranchia</taxon>
        <taxon>Heteroconchia</taxon>
        <taxon>Palaeoheterodonta</taxon>
        <taxon>Unionida</taxon>
        <taxon>Unionoidea</taxon>
        <taxon>Unionidae</taxon>
        <taxon>Unioninae</taxon>
        <taxon>Sinanodonta</taxon>
    </lineage>
</organism>
<feature type="transmembrane region" description="Helical" evidence="9">
    <location>
        <begin position="163"/>
        <end position="179"/>
    </location>
</feature>
<comment type="subcellular location">
    <subcellularLocation>
        <location evidence="1">Membrane</location>
        <topology evidence="1">Multi-pass membrane protein</topology>
    </subcellularLocation>
</comment>
<feature type="transmembrane region" description="Helical" evidence="9">
    <location>
        <begin position="222"/>
        <end position="243"/>
    </location>
</feature>
<gene>
    <name evidence="10" type="ORF">ACJMK2_037470</name>
</gene>
<name>A0ABD3WKF5_SINWO</name>
<evidence type="ECO:0000256" key="3">
    <source>
        <dbReference type="ARBA" id="ARBA00022692"/>
    </source>
</evidence>
<evidence type="ECO:0000256" key="7">
    <source>
        <dbReference type="ARBA" id="ARBA00049458"/>
    </source>
</evidence>
<dbReference type="GO" id="GO:0047408">
    <property type="term" value="F:alkenylglycerophosphocholine hydrolase activity"/>
    <property type="evidence" value="ECO:0007669"/>
    <property type="project" value="UniProtKB-EC"/>
</dbReference>
<feature type="transmembrane region" description="Helical" evidence="9">
    <location>
        <begin position="14"/>
        <end position="33"/>
    </location>
</feature>
<dbReference type="InterPro" id="IPR012506">
    <property type="entry name" value="TMEM86B-like"/>
</dbReference>
<accession>A0ABD3WKF5</accession>
<keyword evidence="4 9" id="KW-1133">Transmembrane helix</keyword>
<dbReference type="GO" id="GO:0016020">
    <property type="term" value="C:membrane"/>
    <property type="evidence" value="ECO:0007669"/>
    <property type="project" value="UniProtKB-SubCell"/>
</dbReference>
<dbReference type="PANTHER" id="PTHR31885:SF6">
    <property type="entry name" value="GH04784P"/>
    <property type="match status" value="1"/>
</dbReference>
<evidence type="ECO:0000313" key="11">
    <source>
        <dbReference type="Proteomes" id="UP001634394"/>
    </source>
</evidence>
<reference evidence="10 11" key="1">
    <citation type="submission" date="2024-11" db="EMBL/GenBank/DDBJ databases">
        <title>Chromosome-level genome assembly of the freshwater bivalve Anodonta woodiana.</title>
        <authorList>
            <person name="Chen X."/>
        </authorList>
    </citation>
    <scope>NUCLEOTIDE SEQUENCE [LARGE SCALE GENOMIC DNA]</scope>
    <source>
        <strain evidence="10">MN2024</strain>
        <tissue evidence="10">Gills</tissue>
    </source>
</reference>
<sequence length="249" mass="27887">MQTFLVKLSTNEKIRLAPFIFFTLFYFLNYEIYKQYPPENLFAAIFKMLPVLSLALYVAITNSKFPDHLTGSIKSVKDLIPEEHSPCFVMVGLMVSSLGDACLIWRQSLFVFGVVIFAIAQCLYIVAFSGYPGTRSTKELFILAGLNIYMFVQSGMTSYGMKALVMFYMCVLFTMGWKATARFEVKQTTGALIGSIGAISFMCSDFLIAVDKWVFPVPLCEFLVMVSYYGAQFGIALSATPGLDVRKDV</sequence>
<comment type="caution">
    <text evidence="10">The sequence shown here is derived from an EMBL/GenBank/DDBJ whole genome shotgun (WGS) entry which is preliminary data.</text>
</comment>
<comment type="catalytic activity">
    <reaction evidence="8">
        <text>a 1-O-(1Z-alkenyl)-sn-glycero-3-phosphocholine + H2O = a 2,3-saturated aldehyde + sn-glycerol 3-phosphocholine</text>
        <dbReference type="Rhea" id="RHEA:22544"/>
        <dbReference type="ChEBI" id="CHEBI:15377"/>
        <dbReference type="ChEBI" id="CHEBI:16870"/>
        <dbReference type="ChEBI" id="CHEBI:73359"/>
        <dbReference type="ChEBI" id="CHEBI:77287"/>
        <dbReference type="EC" id="3.3.2.2"/>
    </reaction>
</comment>
<protein>
    <recommendedName>
        <fullName evidence="6">lysoplasmalogenase</fullName>
        <ecNumber evidence="6">3.3.2.2</ecNumber>
    </recommendedName>
</protein>
<evidence type="ECO:0000256" key="1">
    <source>
        <dbReference type="ARBA" id="ARBA00004141"/>
    </source>
</evidence>
<feature type="transmembrane region" description="Helical" evidence="9">
    <location>
        <begin position="191"/>
        <end position="210"/>
    </location>
</feature>
<evidence type="ECO:0000313" key="10">
    <source>
        <dbReference type="EMBL" id="KAL3874459.1"/>
    </source>
</evidence>
<feature type="transmembrane region" description="Helical" evidence="9">
    <location>
        <begin position="40"/>
        <end position="60"/>
    </location>
</feature>
<keyword evidence="11" id="KW-1185">Reference proteome</keyword>
<evidence type="ECO:0000256" key="9">
    <source>
        <dbReference type="SAM" id="Phobius"/>
    </source>
</evidence>
<keyword evidence="3 9" id="KW-0812">Transmembrane</keyword>
<comment type="catalytic activity">
    <reaction evidence="7">
        <text>a 1-O-(1Z-alkenyl)-sn-glycero-3-phosphoethanolamine + H2O = a 2,3-saturated aldehyde + sn-glycero-3-phosphoethanolamine</text>
        <dbReference type="Rhea" id="RHEA:16905"/>
        <dbReference type="ChEBI" id="CHEBI:15377"/>
        <dbReference type="ChEBI" id="CHEBI:73359"/>
        <dbReference type="ChEBI" id="CHEBI:77288"/>
        <dbReference type="ChEBI" id="CHEBI:143890"/>
        <dbReference type="EC" id="3.3.2.2"/>
    </reaction>
</comment>
<dbReference type="PANTHER" id="PTHR31885">
    <property type="entry name" value="GH04784P"/>
    <property type="match status" value="1"/>
</dbReference>
<evidence type="ECO:0000256" key="8">
    <source>
        <dbReference type="ARBA" id="ARBA00049560"/>
    </source>
</evidence>
<keyword evidence="5 9" id="KW-0472">Membrane</keyword>